<keyword evidence="4" id="KW-1185">Reference proteome</keyword>
<feature type="region of interest" description="Disordered" evidence="1">
    <location>
        <begin position="90"/>
        <end position="110"/>
    </location>
</feature>
<keyword evidence="2" id="KW-0812">Transmembrane</keyword>
<organism evidence="3 4">
    <name type="scientific">Mariniphaga sediminis</name>
    <dbReference type="NCBI Taxonomy" id="1628158"/>
    <lineage>
        <taxon>Bacteria</taxon>
        <taxon>Pseudomonadati</taxon>
        <taxon>Bacteroidota</taxon>
        <taxon>Bacteroidia</taxon>
        <taxon>Marinilabiliales</taxon>
        <taxon>Prolixibacteraceae</taxon>
        <taxon>Mariniphaga</taxon>
    </lineage>
</organism>
<protein>
    <submittedName>
        <fullName evidence="3">Uncharacterized protein</fullName>
    </submittedName>
</protein>
<comment type="caution">
    <text evidence="3">The sequence shown here is derived from an EMBL/GenBank/DDBJ whole genome shotgun (WGS) entry which is preliminary data.</text>
</comment>
<accession>A0A399CV67</accession>
<gene>
    <name evidence="3" type="ORF">D1164_18240</name>
</gene>
<dbReference type="AlphaFoldDB" id="A0A399CV67"/>
<dbReference type="Proteomes" id="UP000266441">
    <property type="component" value="Unassembled WGS sequence"/>
</dbReference>
<name>A0A399CV67_9BACT</name>
<sequence>MMKKRNISIAFIIIGVLGFVWSQNQKKKYRVLQERVSNYQPNTFNVNAQTGNEYLFSFWGNDEESGLQQWANMEFTFKIETQSGNWIKEDTISASESEEKGGVRRAGNGDDIRYTATRSENIIVTATLLEGDYLDLEVYENLPDKTYWFPVLFIAFFIVGLVLFLKARNAKNTPANHVRSNPKK</sequence>
<evidence type="ECO:0000313" key="3">
    <source>
        <dbReference type="EMBL" id="RIH63695.1"/>
    </source>
</evidence>
<dbReference type="RefSeq" id="WP_119351338.1">
    <property type="nucleotide sequence ID" value="NZ_QWET01000017.1"/>
</dbReference>
<evidence type="ECO:0000256" key="2">
    <source>
        <dbReference type="SAM" id="Phobius"/>
    </source>
</evidence>
<feature type="transmembrane region" description="Helical" evidence="2">
    <location>
        <begin position="147"/>
        <end position="165"/>
    </location>
</feature>
<evidence type="ECO:0000256" key="1">
    <source>
        <dbReference type="SAM" id="MobiDB-lite"/>
    </source>
</evidence>
<keyword evidence="2" id="KW-1133">Transmembrane helix</keyword>
<evidence type="ECO:0000313" key="4">
    <source>
        <dbReference type="Proteomes" id="UP000266441"/>
    </source>
</evidence>
<dbReference type="EMBL" id="QWET01000017">
    <property type="protein sequence ID" value="RIH63695.1"/>
    <property type="molecule type" value="Genomic_DNA"/>
</dbReference>
<keyword evidence="2" id="KW-0472">Membrane</keyword>
<reference evidence="3 4" key="1">
    <citation type="journal article" date="2015" name="Int. J. Syst. Evol. Microbiol.">
        <title>Mariniphaga sediminis sp. nov., isolated from coastal sediment.</title>
        <authorList>
            <person name="Wang F.Q."/>
            <person name="Shen Q.Y."/>
            <person name="Chen G.J."/>
            <person name="Du Z.J."/>
        </authorList>
    </citation>
    <scope>NUCLEOTIDE SEQUENCE [LARGE SCALE GENOMIC DNA]</scope>
    <source>
        <strain evidence="3 4">SY21</strain>
    </source>
</reference>
<proteinExistence type="predicted"/>